<sequence>MVTHRVSRQRIQATWPPASSTHRDTREERGQSSEAMQRETAPWASSTGSGAWRHSSGGGIPQPASPATTARTSAPIRVLTRRFYPDSAPSSRKPAPVRPLPRVPSTLALRERAGVRVFRAPGCTRVQGRVWSAEPWLYPW</sequence>
<dbReference type="EMBL" id="CP011509">
    <property type="protein sequence ID" value="AKI99558.1"/>
    <property type="molecule type" value="Genomic_DNA"/>
</dbReference>
<evidence type="ECO:0000313" key="3">
    <source>
        <dbReference type="Proteomes" id="UP000035579"/>
    </source>
</evidence>
<feature type="compositionally biased region" description="Basic and acidic residues" evidence="1">
    <location>
        <begin position="21"/>
        <end position="31"/>
    </location>
</feature>
<proteinExistence type="predicted"/>
<name>A0AAC8Q377_9BACT</name>
<feature type="compositionally biased region" description="Polar residues" evidence="1">
    <location>
        <begin position="9"/>
        <end position="20"/>
    </location>
</feature>
<dbReference type="KEGG" id="age:AA314_01185"/>
<evidence type="ECO:0000313" key="2">
    <source>
        <dbReference type="EMBL" id="AKI99558.1"/>
    </source>
</evidence>
<feature type="region of interest" description="Disordered" evidence="1">
    <location>
        <begin position="1"/>
        <end position="101"/>
    </location>
</feature>
<dbReference type="Proteomes" id="UP000035579">
    <property type="component" value="Chromosome"/>
</dbReference>
<dbReference type="AlphaFoldDB" id="A0AAC8Q377"/>
<feature type="compositionally biased region" description="Low complexity" evidence="1">
    <location>
        <begin position="61"/>
        <end position="75"/>
    </location>
</feature>
<accession>A0AAC8Q377</accession>
<reference evidence="2 3" key="1">
    <citation type="submission" date="2015-05" db="EMBL/GenBank/DDBJ databases">
        <title>Genome assembly of Archangium gephyra DSM 2261.</title>
        <authorList>
            <person name="Sharma G."/>
            <person name="Subramanian S."/>
        </authorList>
    </citation>
    <scope>NUCLEOTIDE SEQUENCE [LARGE SCALE GENOMIC DNA]</scope>
    <source>
        <strain evidence="2 3">DSM 2261</strain>
    </source>
</reference>
<evidence type="ECO:0000256" key="1">
    <source>
        <dbReference type="SAM" id="MobiDB-lite"/>
    </source>
</evidence>
<gene>
    <name evidence="2" type="ORF">AA314_01185</name>
</gene>
<protein>
    <submittedName>
        <fullName evidence="2">Uncharacterized protein</fullName>
    </submittedName>
</protein>
<organism evidence="2 3">
    <name type="scientific">Archangium gephyra</name>
    <dbReference type="NCBI Taxonomy" id="48"/>
    <lineage>
        <taxon>Bacteria</taxon>
        <taxon>Pseudomonadati</taxon>
        <taxon>Myxococcota</taxon>
        <taxon>Myxococcia</taxon>
        <taxon>Myxococcales</taxon>
        <taxon>Cystobacterineae</taxon>
        <taxon>Archangiaceae</taxon>
        <taxon>Archangium</taxon>
    </lineage>
</organism>